<organism evidence="2 3">
    <name type="scientific">Flavobacterium flevense</name>
    <dbReference type="NCBI Taxonomy" id="983"/>
    <lineage>
        <taxon>Bacteria</taxon>
        <taxon>Pseudomonadati</taxon>
        <taxon>Bacteroidota</taxon>
        <taxon>Flavobacteriia</taxon>
        <taxon>Flavobacteriales</taxon>
        <taxon>Flavobacteriaceae</taxon>
        <taxon>Flavobacterium</taxon>
    </lineage>
</organism>
<reference evidence="2 3" key="1">
    <citation type="submission" date="2019-06" db="EMBL/GenBank/DDBJ databases">
        <title>Whole genome shotgun sequence of Flavobacterium flevense NBRC 14960.</title>
        <authorList>
            <person name="Hosoyama A."/>
            <person name="Uohara A."/>
            <person name="Ohji S."/>
            <person name="Ichikawa N."/>
        </authorList>
    </citation>
    <scope>NUCLEOTIDE SEQUENCE [LARGE SCALE GENOMIC DNA]</scope>
    <source>
        <strain evidence="2 3">NBRC 14960</strain>
    </source>
</reference>
<dbReference type="AlphaFoldDB" id="A0A4Y4AV63"/>
<dbReference type="InterPro" id="IPR004675">
    <property type="entry name" value="AhpD_core"/>
</dbReference>
<dbReference type="Pfam" id="PF02627">
    <property type="entry name" value="CMD"/>
    <property type="match status" value="1"/>
</dbReference>
<dbReference type="InterPro" id="IPR003779">
    <property type="entry name" value="CMD-like"/>
</dbReference>
<dbReference type="SUPFAM" id="SSF69118">
    <property type="entry name" value="AhpD-like"/>
    <property type="match status" value="1"/>
</dbReference>
<dbReference type="EMBL" id="BJNP01000006">
    <property type="protein sequence ID" value="GEC71249.1"/>
    <property type="molecule type" value="Genomic_DNA"/>
</dbReference>
<dbReference type="OrthoDB" id="9801997at2"/>
<feature type="domain" description="Carboxymuconolactone decarboxylase-like" evidence="1">
    <location>
        <begin position="10"/>
        <end position="92"/>
    </location>
</feature>
<comment type="caution">
    <text evidence="2">The sequence shown here is derived from an EMBL/GenBank/DDBJ whole genome shotgun (WGS) entry which is preliminary data.</text>
</comment>
<sequence length="144" mass="16343">MRVNINETEPQAFKAMYALEGYLATVQLSKIQKELIKIRASQINGCAFCIDMHTKDALKYGETTQRIFLLNAWHETQLFTEEEKAILAITEEITLIANKGLSDETYAKAEQFFDRNQIAQIIMAVVTINAWNRIAVSTQLEPAS</sequence>
<protein>
    <submittedName>
        <fullName evidence="2">Alkyl hydroperoxide reductase AhpD</fullName>
    </submittedName>
</protein>
<dbReference type="RefSeq" id="WP_073246404.1">
    <property type="nucleotide sequence ID" value="NZ_BJNP01000006.1"/>
</dbReference>
<dbReference type="PANTHER" id="PTHR34846">
    <property type="entry name" value="4-CARBOXYMUCONOLACTONE DECARBOXYLASE FAMILY PROTEIN (AFU_ORTHOLOGUE AFUA_6G11590)"/>
    <property type="match status" value="1"/>
</dbReference>
<dbReference type="Gene3D" id="1.20.1290.10">
    <property type="entry name" value="AhpD-like"/>
    <property type="match status" value="1"/>
</dbReference>
<dbReference type="PANTHER" id="PTHR34846:SF10">
    <property type="entry name" value="CYTOPLASMIC PROTEIN"/>
    <property type="match status" value="1"/>
</dbReference>
<accession>A0A4Y4AV63</accession>
<proteinExistence type="predicted"/>
<dbReference type="GO" id="GO:0051920">
    <property type="term" value="F:peroxiredoxin activity"/>
    <property type="evidence" value="ECO:0007669"/>
    <property type="project" value="InterPro"/>
</dbReference>
<name>A0A4Y4AV63_9FLAO</name>
<dbReference type="NCBIfam" id="TIGR00778">
    <property type="entry name" value="ahpD_dom"/>
    <property type="match status" value="1"/>
</dbReference>
<gene>
    <name evidence="2" type="ORF">FFL01_07880</name>
</gene>
<evidence type="ECO:0000313" key="3">
    <source>
        <dbReference type="Proteomes" id="UP000316775"/>
    </source>
</evidence>
<dbReference type="InterPro" id="IPR029032">
    <property type="entry name" value="AhpD-like"/>
</dbReference>
<dbReference type="STRING" id="983.SAMN05443543_109151"/>
<dbReference type="Proteomes" id="UP000316775">
    <property type="component" value="Unassembled WGS sequence"/>
</dbReference>
<evidence type="ECO:0000313" key="2">
    <source>
        <dbReference type="EMBL" id="GEC71249.1"/>
    </source>
</evidence>
<keyword evidence="3" id="KW-1185">Reference proteome</keyword>
<evidence type="ECO:0000259" key="1">
    <source>
        <dbReference type="Pfam" id="PF02627"/>
    </source>
</evidence>